<dbReference type="Gene3D" id="3.40.50.300">
    <property type="entry name" value="P-loop containing nucleotide triphosphate hydrolases"/>
    <property type="match status" value="1"/>
</dbReference>
<keyword evidence="6 13" id="KW-0547">Nucleotide-binding</keyword>
<name>A0A9D9IUA2_9BACT</name>
<keyword evidence="12" id="KW-0131">Cell cycle</keyword>
<dbReference type="Pfam" id="PF09397">
    <property type="entry name" value="FtsK_gamma"/>
    <property type="match status" value="1"/>
</dbReference>
<sequence>MPSGKSQDKAARSEKKTRQDKRGKGLRFRSRWSAMPEDRRVRIMKVAGLLVGVLAVFTFVSVTSYLFTWKADQSLLTETDMLDTSVSVHNMGGKLGYRWGHFLVGRCLGLGSYALVILLAVIFVRLFFRNRSIGVVKSLVETVSGALLVSVILSFISSLAGPDTIFGGGLGGDCGAEISSLCVNLVGKVVTFILLFVLAVIWLLYASGRFSRWLVTLGERPAGKNVRAAAGASESVTMERHAVDPDVESVAGDIYESHAEDETDGHVVEDIVPGIDFDDDPPFSDGDSVPETSAGTVSVESGFGTPAAGGSVAEGGGDRAAVHEDVAAGEGLEVIQGPDFPDVTKELPRIDTREGLENFRFPPLDLLNDYKDGRYDVAPEELERNNNKIRATLLNYKIQVEKVSACVGPTVTLYKVVPAPGVKVSAIKNLEEDIAIALRIKGVRVVILTDAVGIEVANDRPSIVPLKAMLNDDSFRNSKAELPVAIGYTIMQKVKTFDLADAPHLLVAGATKQGKSVGLNVIITSLLYAKHPSELKFVFIDPKMVEFSAYAKLLKHYLAVMPTAASESDEMDKAIVKHPKQADEILRSLCLEMDERYVLLSKSGVNNLKLYNEKFVNRHLLPTDGHRFLPYIVVVIDEYADLIMSGGMGAESRSQARSITSSIIRLAQKGRAAGIHVIIATQRPSVDVITGLIKTNFPTRIAFRVVTRVDSATILDKPGAEKLIGKGDMLYYAGVDMERVQCALVNMDEINRVTEYIGSQNGFHACCSTPYYLPELQTDDADSGSGGMVDMQNLDPMFEEAAKMVVTYQQGSTSTLQRKLGMGYARAGRVMDQLEAAGIVGPQEGSKPRQVLVSDLGELDDILKAYMK</sequence>
<evidence type="ECO:0000256" key="13">
    <source>
        <dbReference type="PROSITE-ProRule" id="PRU00289"/>
    </source>
</evidence>
<keyword evidence="4" id="KW-0132">Cell division</keyword>
<comment type="caution">
    <text evidence="17">The sequence shown here is derived from an EMBL/GenBank/DDBJ whole genome shotgun (WGS) entry which is preliminary data.</text>
</comment>
<dbReference type="SUPFAM" id="SSF52540">
    <property type="entry name" value="P-loop containing nucleoside triphosphate hydrolases"/>
    <property type="match status" value="1"/>
</dbReference>
<accession>A0A9D9IUA2</accession>
<evidence type="ECO:0000256" key="14">
    <source>
        <dbReference type="SAM" id="MobiDB-lite"/>
    </source>
</evidence>
<dbReference type="GO" id="GO:0003677">
    <property type="term" value="F:DNA binding"/>
    <property type="evidence" value="ECO:0007669"/>
    <property type="project" value="UniProtKB-KW"/>
</dbReference>
<keyword evidence="7" id="KW-0159">Chromosome partition</keyword>
<dbReference type="GO" id="GO:0051301">
    <property type="term" value="P:cell division"/>
    <property type="evidence" value="ECO:0007669"/>
    <property type="project" value="UniProtKB-KW"/>
</dbReference>
<dbReference type="SUPFAM" id="SSF46785">
    <property type="entry name" value="Winged helix' DNA-binding domain"/>
    <property type="match status" value="1"/>
</dbReference>
<dbReference type="GO" id="GO:0005886">
    <property type="term" value="C:plasma membrane"/>
    <property type="evidence" value="ECO:0007669"/>
    <property type="project" value="UniProtKB-SubCell"/>
</dbReference>
<dbReference type="Gene3D" id="3.30.980.40">
    <property type="match status" value="1"/>
</dbReference>
<feature type="binding site" evidence="13">
    <location>
        <begin position="509"/>
        <end position="516"/>
    </location>
    <ligand>
        <name>ATP</name>
        <dbReference type="ChEBI" id="CHEBI:30616"/>
    </ligand>
</feature>
<dbReference type="InterPro" id="IPR036390">
    <property type="entry name" value="WH_DNA-bd_sf"/>
</dbReference>
<dbReference type="Proteomes" id="UP000823771">
    <property type="component" value="Unassembled WGS sequence"/>
</dbReference>
<feature type="transmembrane region" description="Helical" evidence="15">
    <location>
        <begin position="46"/>
        <end position="67"/>
    </location>
</feature>
<reference evidence="17" key="1">
    <citation type="submission" date="2020-10" db="EMBL/GenBank/DDBJ databases">
        <authorList>
            <person name="Gilroy R."/>
        </authorList>
    </citation>
    <scope>NUCLEOTIDE SEQUENCE</scope>
    <source>
        <strain evidence="17">2478</strain>
    </source>
</reference>
<dbReference type="Pfam" id="PF13491">
    <property type="entry name" value="FtsK_4TM"/>
    <property type="match status" value="1"/>
</dbReference>
<dbReference type="Pfam" id="PF01580">
    <property type="entry name" value="FtsK_SpoIIIE"/>
    <property type="match status" value="1"/>
</dbReference>
<feature type="region of interest" description="Disordered" evidence="14">
    <location>
        <begin position="1"/>
        <end position="25"/>
    </location>
</feature>
<feature type="region of interest" description="Disordered" evidence="14">
    <location>
        <begin position="281"/>
        <end position="317"/>
    </location>
</feature>
<dbReference type="AlphaFoldDB" id="A0A9D9IUA2"/>
<dbReference type="InterPro" id="IPR002543">
    <property type="entry name" value="FtsK_dom"/>
</dbReference>
<evidence type="ECO:0000256" key="9">
    <source>
        <dbReference type="ARBA" id="ARBA00022989"/>
    </source>
</evidence>
<evidence type="ECO:0000256" key="10">
    <source>
        <dbReference type="ARBA" id="ARBA00023125"/>
    </source>
</evidence>
<evidence type="ECO:0000256" key="5">
    <source>
        <dbReference type="ARBA" id="ARBA00022692"/>
    </source>
</evidence>
<reference evidence="17" key="2">
    <citation type="journal article" date="2021" name="PeerJ">
        <title>Extensive microbial diversity within the chicken gut microbiome revealed by metagenomics and culture.</title>
        <authorList>
            <person name="Gilroy R."/>
            <person name="Ravi A."/>
            <person name="Getino M."/>
            <person name="Pursley I."/>
            <person name="Horton D.L."/>
            <person name="Alikhan N.F."/>
            <person name="Baker D."/>
            <person name="Gharbi K."/>
            <person name="Hall N."/>
            <person name="Watson M."/>
            <person name="Adriaenssens E.M."/>
            <person name="Foster-Nyarko E."/>
            <person name="Jarju S."/>
            <person name="Secka A."/>
            <person name="Antonio M."/>
            <person name="Oren A."/>
            <person name="Chaudhuri R.R."/>
            <person name="La Ragione R."/>
            <person name="Hildebrand F."/>
            <person name="Pallen M.J."/>
        </authorList>
    </citation>
    <scope>NUCLEOTIDE SEQUENCE</scope>
    <source>
        <strain evidence="17">2478</strain>
    </source>
</reference>
<proteinExistence type="inferred from homology"/>
<evidence type="ECO:0000256" key="6">
    <source>
        <dbReference type="ARBA" id="ARBA00022741"/>
    </source>
</evidence>
<dbReference type="InterPro" id="IPR027417">
    <property type="entry name" value="P-loop_NTPase"/>
</dbReference>
<dbReference type="PROSITE" id="PS50901">
    <property type="entry name" value="FTSK"/>
    <property type="match status" value="1"/>
</dbReference>
<dbReference type="SMART" id="SM00843">
    <property type="entry name" value="Ftsk_gamma"/>
    <property type="match status" value="1"/>
</dbReference>
<dbReference type="PANTHER" id="PTHR22683:SF41">
    <property type="entry name" value="DNA TRANSLOCASE FTSK"/>
    <property type="match status" value="1"/>
</dbReference>
<gene>
    <name evidence="17" type="ORF">IAB80_04535</name>
</gene>
<feature type="transmembrane region" description="Helical" evidence="15">
    <location>
        <begin position="103"/>
        <end position="127"/>
    </location>
</feature>
<evidence type="ECO:0000256" key="3">
    <source>
        <dbReference type="ARBA" id="ARBA00022475"/>
    </source>
</evidence>
<evidence type="ECO:0000256" key="12">
    <source>
        <dbReference type="ARBA" id="ARBA00023306"/>
    </source>
</evidence>
<keyword evidence="3" id="KW-1003">Cell membrane</keyword>
<protein>
    <submittedName>
        <fullName evidence="17">DNA translocase FtsK</fullName>
    </submittedName>
</protein>
<keyword evidence="11 15" id="KW-0472">Membrane</keyword>
<dbReference type="GO" id="GO:0007059">
    <property type="term" value="P:chromosome segregation"/>
    <property type="evidence" value="ECO:0007669"/>
    <property type="project" value="UniProtKB-KW"/>
</dbReference>
<evidence type="ECO:0000256" key="4">
    <source>
        <dbReference type="ARBA" id="ARBA00022618"/>
    </source>
</evidence>
<evidence type="ECO:0000259" key="16">
    <source>
        <dbReference type="PROSITE" id="PS50901"/>
    </source>
</evidence>
<evidence type="ECO:0000256" key="1">
    <source>
        <dbReference type="ARBA" id="ARBA00004651"/>
    </source>
</evidence>
<feature type="transmembrane region" description="Helical" evidence="15">
    <location>
        <begin position="185"/>
        <end position="205"/>
    </location>
</feature>
<evidence type="ECO:0000313" key="18">
    <source>
        <dbReference type="Proteomes" id="UP000823771"/>
    </source>
</evidence>
<evidence type="ECO:0000256" key="11">
    <source>
        <dbReference type="ARBA" id="ARBA00023136"/>
    </source>
</evidence>
<feature type="domain" description="FtsK" evidence="16">
    <location>
        <begin position="491"/>
        <end position="712"/>
    </location>
</feature>
<keyword evidence="9 15" id="KW-1133">Transmembrane helix</keyword>
<keyword evidence="8 13" id="KW-0067">ATP-binding</keyword>
<dbReference type="InterPro" id="IPR041027">
    <property type="entry name" value="FtsK_alpha"/>
</dbReference>
<evidence type="ECO:0000256" key="8">
    <source>
        <dbReference type="ARBA" id="ARBA00022840"/>
    </source>
</evidence>
<dbReference type="InterPro" id="IPR025199">
    <property type="entry name" value="FtsK_4TM"/>
</dbReference>
<dbReference type="InterPro" id="IPR050206">
    <property type="entry name" value="FtsK/SpoIIIE/SftA"/>
</dbReference>
<evidence type="ECO:0000256" key="7">
    <source>
        <dbReference type="ARBA" id="ARBA00022829"/>
    </source>
</evidence>
<dbReference type="Gene3D" id="1.10.10.10">
    <property type="entry name" value="Winged helix-like DNA-binding domain superfamily/Winged helix DNA-binding domain"/>
    <property type="match status" value="1"/>
</dbReference>
<dbReference type="GO" id="GO:0005524">
    <property type="term" value="F:ATP binding"/>
    <property type="evidence" value="ECO:0007669"/>
    <property type="project" value="UniProtKB-UniRule"/>
</dbReference>
<organism evidence="17 18">
    <name type="scientific">Candidatus Cryptobacteroides excrementipullorum</name>
    <dbReference type="NCBI Taxonomy" id="2840761"/>
    <lineage>
        <taxon>Bacteria</taxon>
        <taxon>Pseudomonadati</taxon>
        <taxon>Bacteroidota</taxon>
        <taxon>Bacteroidia</taxon>
        <taxon>Bacteroidales</taxon>
        <taxon>Candidatus Cryptobacteroides</taxon>
    </lineage>
</organism>
<keyword evidence="10" id="KW-0238">DNA-binding</keyword>
<dbReference type="PANTHER" id="PTHR22683">
    <property type="entry name" value="SPORULATION PROTEIN RELATED"/>
    <property type="match status" value="1"/>
</dbReference>
<dbReference type="EMBL" id="JADILZ010000040">
    <property type="protein sequence ID" value="MBO8478134.1"/>
    <property type="molecule type" value="Genomic_DNA"/>
</dbReference>
<dbReference type="InterPro" id="IPR036388">
    <property type="entry name" value="WH-like_DNA-bd_sf"/>
</dbReference>
<comment type="similarity">
    <text evidence="2">Belongs to the FtsK/SpoIIIE/SftA family.</text>
</comment>
<dbReference type="Pfam" id="PF17854">
    <property type="entry name" value="FtsK_alpha"/>
    <property type="match status" value="1"/>
</dbReference>
<evidence type="ECO:0000256" key="15">
    <source>
        <dbReference type="SAM" id="Phobius"/>
    </source>
</evidence>
<evidence type="ECO:0000256" key="2">
    <source>
        <dbReference type="ARBA" id="ARBA00006474"/>
    </source>
</evidence>
<dbReference type="InterPro" id="IPR018541">
    <property type="entry name" value="Ftsk_gamma"/>
</dbReference>
<comment type="subcellular location">
    <subcellularLocation>
        <location evidence="1">Cell membrane</location>
        <topology evidence="1">Multi-pass membrane protein</topology>
    </subcellularLocation>
</comment>
<feature type="compositionally biased region" description="Basic and acidic residues" evidence="14">
    <location>
        <begin position="1"/>
        <end position="23"/>
    </location>
</feature>
<keyword evidence="5 15" id="KW-0812">Transmembrane</keyword>
<evidence type="ECO:0000313" key="17">
    <source>
        <dbReference type="EMBL" id="MBO8478134.1"/>
    </source>
</evidence>